<evidence type="ECO:0008006" key="2">
    <source>
        <dbReference type="Google" id="ProtNLM"/>
    </source>
</evidence>
<dbReference type="SUPFAM" id="SSF47240">
    <property type="entry name" value="Ferritin-like"/>
    <property type="match status" value="1"/>
</dbReference>
<dbReference type="EMBL" id="LR743508">
    <property type="protein sequence ID" value="CAA2109477.1"/>
    <property type="molecule type" value="Genomic_DNA"/>
</dbReference>
<reference evidence="1" key="1">
    <citation type="submission" date="2019-12" db="EMBL/GenBank/DDBJ databases">
        <authorList>
            <person name="Cremers G."/>
        </authorList>
    </citation>
    <scope>NUCLEOTIDE SEQUENCE</scope>
    <source>
        <strain evidence="1">Vvax</strain>
    </source>
</reference>
<name>A0A679JQA5_VARPD</name>
<evidence type="ECO:0000313" key="1">
    <source>
        <dbReference type="EMBL" id="CAA2109477.1"/>
    </source>
</evidence>
<proteinExistence type="predicted"/>
<gene>
    <name evidence="1" type="ORF">VVAX_05748</name>
</gene>
<dbReference type="AlphaFoldDB" id="A0A679JQA5"/>
<dbReference type="InterPro" id="IPR009078">
    <property type="entry name" value="Ferritin-like_SF"/>
</dbReference>
<dbReference type="RefSeq" id="WP_339093432.1">
    <property type="nucleotide sequence ID" value="NZ_LR743508.1"/>
</dbReference>
<protein>
    <recommendedName>
        <fullName evidence="2">Ferritin-like domain-containing protein</fullName>
    </recommendedName>
</protein>
<organism evidence="1">
    <name type="scientific">Variovorax paradoxus</name>
    <dbReference type="NCBI Taxonomy" id="34073"/>
    <lineage>
        <taxon>Bacteria</taxon>
        <taxon>Pseudomonadati</taxon>
        <taxon>Pseudomonadota</taxon>
        <taxon>Betaproteobacteria</taxon>
        <taxon>Burkholderiales</taxon>
        <taxon>Comamonadaceae</taxon>
        <taxon>Variovorax</taxon>
    </lineage>
</organism>
<sequence>MNTAAATATTPDIARYARTIEVSRRIRWDIDRDVIRGRTFDLAHTFLPDGLSLADELPFLGAAEHRFLSQVQGRTYANMFGLVERFIGAKMLEVSRDHWLGDQTALEAIVRFTDEELKHQELFRRIERLAGAHMPAGYRFDVSPNDVAAFVLGKCTWAVLALTCHIELFSQAHYRASIEAADGLSPLFKDVFLFHWKEESQHAIIDELEWEREDAKLATDAQRDLAVDDLIALVGGVDGILQGQAAADAAYFVGVCGMAASDERAQQVTDTLLKAYRWQYIVSGALEPRFRKVLARLVNEDQLARIQAALAPLSYAVPTRAEAMSAMVQ</sequence>
<accession>A0A679JQA5</accession>